<feature type="domain" description="DUF447" evidence="2">
    <location>
        <begin position="124"/>
        <end position="175"/>
    </location>
</feature>
<evidence type="ECO:0000313" key="4">
    <source>
        <dbReference type="Proteomes" id="UP000234271"/>
    </source>
</evidence>
<dbReference type="InterPro" id="IPR049288">
    <property type="entry name" value="DUF447_C"/>
</dbReference>
<gene>
    <name evidence="3" type="ORF">BLE401_03835</name>
</gene>
<protein>
    <submittedName>
        <fullName evidence="3">DUF447 family protein</fullName>
    </submittedName>
</protein>
<keyword evidence="4" id="KW-1185">Reference proteome</keyword>
<accession>A0A2N9YBQ4</accession>
<evidence type="ECO:0000259" key="2">
    <source>
        <dbReference type="Pfam" id="PF20766"/>
    </source>
</evidence>
<reference evidence="4" key="1">
    <citation type="submission" date="2016-12" db="EMBL/GenBank/DDBJ databases">
        <title>Complete Genome Sequence of Beggiatoa leptomitiformis D-401.</title>
        <authorList>
            <person name="Fomenkov A."/>
            <person name="Vincze T."/>
            <person name="Grabovich M."/>
            <person name="Anton B.P."/>
            <person name="Dubinina G."/>
            <person name="Orlova M."/>
            <person name="Belousova E."/>
            <person name="Roberts R.J."/>
        </authorList>
    </citation>
    <scope>NUCLEOTIDE SEQUENCE [LARGE SCALE GENOMIC DNA]</scope>
    <source>
        <strain evidence="4">D-401</strain>
    </source>
</reference>
<dbReference type="SUPFAM" id="SSF50475">
    <property type="entry name" value="FMN-binding split barrel"/>
    <property type="match status" value="1"/>
</dbReference>
<proteinExistence type="predicted"/>
<dbReference type="OrthoDB" id="2112021at2"/>
<dbReference type="Gene3D" id="1.20.58.290">
    <property type="entry name" value="Hypothetical membrane protein ta0354_69_121"/>
    <property type="match status" value="1"/>
</dbReference>
<dbReference type="Pfam" id="PF04289">
    <property type="entry name" value="DUF447_N"/>
    <property type="match status" value="1"/>
</dbReference>
<dbReference type="RefSeq" id="WP_062148364.1">
    <property type="nucleotide sequence ID" value="NZ_CP012373.2"/>
</dbReference>
<evidence type="ECO:0000259" key="1">
    <source>
        <dbReference type="Pfam" id="PF04289"/>
    </source>
</evidence>
<dbReference type="InterPro" id="IPR007386">
    <property type="entry name" value="DUF447_N"/>
</dbReference>
<organism evidence="3 4">
    <name type="scientific">Beggiatoa leptomitoformis</name>
    <dbReference type="NCBI Taxonomy" id="288004"/>
    <lineage>
        <taxon>Bacteria</taxon>
        <taxon>Pseudomonadati</taxon>
        <taxon>Pseudomonadota</taxon>
        <taxon>Gammaproteobacteria</taxon>
        <taxon>Thiotrichales</taxon>
        <taxon>Thiotrichaceae</taxon>
        <taxon>Beggiatoa</taxon>
    </lineage>
</organism>
<feature type="domain" description="DUF447" evidence="1">
    <location>
        <begin position="3"/>
        <end position="117"/>
    </location>
</feature>
<dbReference type="AlphaFoldDB" id="A0A2N9YBQ4"/>
<dbReference type="EMBL" id="CP018889">
    <property type="protein sequence ID" value="AUI67918.1"/>
    <property type="molecule type" value="Genomic_DNA"/>
</dbReference>
<sequence length="187" mass="21088">MIYETIITTCNADGSAHPAPLGIHWQADSLIIAPFRPCRTLENLERNAQAVINFCDDVRIFAGCLTGRREWSSYPAQSIQGHVLTAALSHAEVQVTVVEADAIRPRFHCKILHNATHAPFRGFNRAQSAVIEAAILISRLQFLPLATIQKELDHLQIAVEKTAGEREREAWQWLMDKYKAYQQEISK</sequence>
<dbReference type="STRING" id="288004.AL038_02205"/>
<dbReference type="InterPro" id="IPR012349">
    <property type="entry name" value="Split_barrel_FMN-bd"/>
</dbReference>
<dbReference type="Pfam" id="PF20766">
    <property type="entry name" value="DUF447_C"/>
    <property type="match status" value="1"/>
</dbReference>
<dbReference type="Proteomes" id="UP000234271">
    <property type="component" value="Chromosome"/>
</dbReference>
<evidence type="ECO:0000313" key="3">
    <source>
        <dbReference type="EMBL" id="AUI67918.1"/>
    </source>
</evidence>
<name>A0A2N9YBQ4_9GAMM</name>
<dbReference type="Gene3D" id="2.30.110.10">
    <property type="entry name" value="Electron Transport, Fmn-binding Protein, Chain A"/>
    <property type="match status" value="1"/>
</dbReference>
<dbReference type="KEGG" id="blep:AL038_02205"/>